<evidence type="ECO:0000313" key="4">
    <source>
        <dbReference type="Proteomes" id="UP000594262"/>
    </source>
</evidence>
<accession>A0A7M5WSM1</accession>
<keyword evidence="1" id="KW-0863">Zinc-finger</keyword>
<dbReference type="RefSeq" id="XP_066933656.1">
    <property type="nucleotide sequence ID" value="XM_067077555.1"/>
</dbReference>
<proteinExistence type="predicted"/>
<dbReference type="PANTHER" id="PTHR28498:SF1">
    <property type="entry name" value="ZINC FINGER SWIM DOMAIN-CONTAINING PROTEIN 7"/>
    <property type="match status" value="1"/>
</dbReference>
<protein>
    <recommendedName>
        <fullName evidence="2">SWIM-type domain-containing protein</fullName>
    </recommendedName>
</protein>
<dbReference type="OrthoDB" id="337581at2759"/>
<dbReference type="EnsemblMetazoa" id="CLYHEMT010767.1">
    <property type="protein sequence ID" value="CLYHEMP010767.1"/>
    <property type="gene ID" value="CLYHEMG010767"/>
</dbReference>
<dbReference type="Proteomes" id="UP000594262">
    <property type="component" value="Unplaced"/>
</dbReference>
<dbReference type="InterPro" id="IPR007527">
    <property type="entry name" value="Znf_SWIM"/>
</dbReference>
<keyword evidence="1" id="KW-0862">Zinc</keyword>
<evidence type="ECO:0000256" key="1">
    <source>
        <dbReference type="PROSITE-ProRule" id="PRU00325"/>
    </source>
</evidence>
<dbReference type="PANTHER" id="PTHR28498">
    <property type="entry name" value="ZINC FINGER SWIM DOMAIN-CONTAINING PROTEIN 7"/>
    <property type="match status" value="1"/>
</dbReference>
<reference evidence="3" key="1">
    <citation type="submission" date="2021-01" db="UniProtKB">
        <authorList>
            <consortium name="EnsemblMetazoa"/>
        </authorList>
    </citation>
    <scope>IDENTIFICATION</scope>
</reference>
<feature type="domain" description="SWIM-type" evidence="2">
    <location>
        <begin position="73"/>
        <end position="111"/>
    </location>
</feature>
<organism evidence="3 4">
    <name type="scientific">Clytia hemisphaerica</name>
    <dbReference type="NCBI Taxonomy" id="252671"/>
    <lineage>
        <taxon>Eukaryota</taxon>
        <taxon>Metazoa</taxon>
        <taxon>Cnidaria</taxon>
        <taxon>Hydrozoa</taxon>
        <taxon>Hydroidolina</taxon>
        <taxon>Leptothecata</taxon>
        <taxon>Obeliida</taxon>
        <taxon>Clytiidae</taxon>
        <taxon>Clytia</taxon>
    </lineage>
</organism>
<dbReference type="GO" id="GO:0008270">
    <property type="term" value="F:zinc ion binding"/>
    <property type="evidence" value="ECO:0007669"/>
    <property type="project" value="UniProtKB-KW"/>
</dbReference>
<dbReference type="Pfam" id="PF04434">
    <property type="entry name" value="SWIM"/>
    <property type="match status" value="1"/>
</dbReference>
<dbReference type="GO" id="GO:0097196">
    <property type="term" value="C:Shu complex"/>
    <property type="evidence" value="ECO:0007669"/>
    <property type="project" value="TreeGrafter"/>
</dbReference>
<name>A0A7M5WSM1_9CNID</name>
<dbReference type="PROSITE" id="PS50966">
    <property type="entry name" value="ZF_SWIM"/>
    <property type="match status" value="1"/>
</dbReference>
<sequence length="131" mass="14969">MTKQFETVCAHLLHQCKNVDVISDELIVALHNVFQSNMVVEAAKLVDEKKIQSLMSESGRHIFKVKGSNEKWYMVSSSSFYCSCPSFTFQFLKKKSSYLCKHVLATFLYKGDVTTVTNEELTLFLMSCFDS</sequence>
<evidence type="ECO:0000313" key="3">
    <source>
        <dbReference type="EnsemblMetazoa" id="CLYHEMP010767.1"/>
    </source>
</evidence>
<dbReference type="AlphaFoldDB" id="A0A7M5WSM1"/>
<keyword evidence="1" id="KW-0479">Metal-binding</keyword>
<keyword evidence="4" id="KW-1185">Reference proteome</keyword>
<dbReference type="GeneID" id="136821319"/>
<evidence type="ECO:0000259" key="2">
    <source>
        <dbReference type="PROSITE" id="PS50966"/>
    </source>
</evidence>
<dbReference type="GO" id="GO:0000724">
    <property type="term" value="P:double-strand break repair via homologous recombination"/>
    <property type="evidence" value="ECO:0007669"/>
    <property type="project" value="TreeGrafter"/>
</dbReference>